<dbReference type="GO" id="GO:0005730">
    <property type="term" value="C:nucleolus"/>
    <property type="evidence" value="ECO:0007669"/>
    <property type="project" value="UniProtKB-SubCell"/>
</dbReference>
<feature type="compositionally biased region" description="Basic residues" evidence="6">
    <location>
        <begin position="458"/>
        <end position="469"/>
    </location>
</feature>
<evidence type="ECO:0000256" key="6">
    <source>
        <dbReference type="SAM" id="MobiDB-lite"/>
    </source>
</evidence>
<dbReference type="GO" id="GO:0030687">
    <property type="term" value="C:preribosome, large subunit precursor"/>
    <property type="evidence" value="ECO:0007669"/>
    <property type="project" value="TreeGrafter"/>
</dbReference>
<sequence length="469" mass="51386">MTVLAQTDRHGTAIKKYESKSRIHCIINEIKKKVQKKSAPSPVIASPSTFKTASTSAKVSKRAEKPSTSEDNDLEPQNDDVPEESSDEDDDEDGVDEEGMEKLMKMLGEDGLDDFARAELEALAGENDEEEGSDEGEDSEDGGLGSEDEEGDVDVEDHSDEESVQEEDEAQNAQEEELEDIPLDEAESVDEDVIALERIRDTIKLDSSMLWTETLTVSYPEIIEVDVNDDLNRELAFYKQALHGAQTAKALAAKHDFPFTRPSDYFAEMVKSDAHMERIRQRLLDEGATIKRSEEKRKEREGKKFGKQVQMEKLKERERSKKDMEERLKGLKRKRKDGLDNTQEQDDGFDIAVEDAIADRPSKRSRGGDAGGRGGKRGLSRDARDGKFGFGGPGRRAKQNTKSSTDDFEPRGDRTARGGRGGSRGGGARGGARGGGGRGGARGGGRGGARGGGTGRLGKSRRMATRGRS</sequence>
<feature type="compositionally biased region" description="Basic and acidic residues" evidence="6">
    <location>
        <begin position="290"/>
        <end position="329"/>
    </location>
</feature>
<keyword evidence="3" id="KW-0690">Ribosome biogenesis</keyword>
<evidence type="ECO:0000256" key="3">
    <source>
        <dbReference type="ARBA" id="ARBA00022517"/>
    </source>
</evidence>
<name>A0A4S4KDA6_9APHY</name>
<dbReference type="GO" id="GO:0034399">
    <property type="term" value="C:nuclear periphery"/>
    <property type="evidence" value="ECO:0007669"/>
    <property type="project" value="TreeGrafter"/>
</dbReference>
<dbReference type="AlphaFoldDB" id="A0A4S4KDA6"/>
<dbReference type="PANTHER" id="PTHR13028">
    <property type="entry name" value="RRNA PROCESSING PROTEIN EBNA1-BINDING PROTEIN-RELATED"/>
    <property type="match status" value="1"/>
</dbReference>
<keyword evidence="5" id="KW-0539">Nucleus</keyword>
<feature type="compositionally biased region" description="Acidic residues" evidence="6">
    <location>
        <begin position="70"/>
        <end position="99"/>
    </location>
</feature>
<dbReference type="InterPro" id="IPR008610">
    <property type="entry name" value="Ebp2"/>
</dbReference>
<keyword evidence="4" id="KW-0175">Coiled coil</keyword>
<dbReference type="PANTHER" id="PTHR13028:SF0">
    <property type="entry name" value="RRNA-PROCESSING PROTEIN EBP2-RELATED"/>
    <property type="match status" value="1"/>
</dbReference>
<accession>A0A4S4KDA6</accession>
<feature type="compositionally biased region" description="Basic and acidic residues" evidence="6">
    <location>
        <begin position="100"/>
        <end position="120"/>
    </location>
</feature>
<evidence type="ECO:0000313" key="8">
    <source>
        <dbReference type="Proteomes" id="UP000309038"/>
    </source>
</evidence>
<feature type="region of interest" description="Disordered" evidence="6">
    <location>
        <begin position="32"/>
        <end position="189"/>
    </location>
</feature>
<feature type="compositionally biased region" description="Acidic residues" evidence="6">
    <location>
        <begin position="126"/>
        <end position="189"/>
    </location>
</feature>
<evidence type="ECO:0000313" key="7">
    <source>
        <dbReference type="EMBL" id="THG95680.1"/>
    </source>
</evidence>
<protein>
    <submittedName>
        <fullName evidence="7">Uncharacterized protein</fullName>
    </submittedName>
</protein>
<comment type="caution">
    <text evidence="7">The sequence shown here is derived from an EMBL/GenBank/DDBJ whole genome shotgun (WGS) entry which is preliminary data.</text>
</comment>
<feature type="compositionally biased region" description="Gly residues" evidence="6">
    <location>
        <begin position="418"/>
        <end position="456"/>
    </location>
</feature>
<feature type="region of interest" description="Disordered" evidence="6">
    <location>
        <begin position="290"/>
        <end position="469"/>
    </location>
</feature>
<reference evidence="7 8" key="1">
    <citation type="submission" date="2019-02" db="EMBL/GenBank/DDBJ databases">
        <title>Genome sequencing of the rare red list fungi Phlebia centrifuga.</title>
        <authorList>
            <person name="Buettner E."/>
            <person name="Kellner H."/>
        </authorList>
    </citation>
    <scope>NUCLEOTIDE SEQUENCE [LARGE SCALE GENOMIC DNA]</scope>
    <source>
        <strain evidence="7 8">DSM 108282</strain>
    </source>
</reference>
<dbReference type="Proteomes" id="UP000309038">
    <property type="component" value="Unassembled WGS sequence"/>
</dbReference>
<comment type="subcellular location">
    <subcellularLocation>
        <location evidence="1">Nucleus</location>
        <location evidence="1">Nucleolus</location>
    </subcellularLocation>
</comment>
<comment type="similarity">
    <text evidence="2">Belongs to the EBP2 family.</text>
</comment>
<feature type="compositionally biased region" description="Acidic residues" evidence="6">
    <location>
        <begin position="343"/>
        <end position="353"/>
    </location>
</feature>
<dbReference type="Pfam" id="PF05890">
    <property type="entry name" value="Ebp2"/>
    <property type="match status" value="1"/>
</dbReference>
<proteinExistence type="inferred from homology"/>
<evidence type="ECO:0000256" key="2">
    <source>
        <dbReference type="ARBA" id="ARBA00007336"/>
    </source>
</evidence>
<evidence type="ECO:0000256" key="1">
    <source>
        <dbReference type="ARBA" id="ARBA00004604"/>
    </source>
</evidence>
<dbReference type="EMBL" id="SGPJ01000297">
    <property type="protein sequence ID" value="THG95680.1"/>
    <property type="molecule type" value="Genomic_DNA"/>
</dbReference>
<gene>
    <name evidence="7" type="ORF">EW026_g6019</name>
</gene>
<feature type="compositionally biased region" description="Polar residues" evidence="6">
    <location>
        <begin position="46"/>
        <end position="58"/>
    </location>
</feature>
<dbReference type="GO" id="GO:0006364">
    <property type="term" value="P:rRNA processing"/>
    <property type="evidence" value="ECO:0007669"/>
    <property type="project" value="TreeGrafter"/>
</dbReference>
<evidence type="ECO:0000256" key="4">
    <source>
        <dbReference type="ARBA" id="ARBA00023054"/>
    </source>
</evidence>
<evidence type="ECO:0000256" key="5">
    <source>
        <dbReference type="ARBA" id="ARBA00023242"/>
    </source>
</evidence>
<keyword evidence="8" id="KW-1185">Reference proteome</keyword>
<organism evidence="7 8">
    <name type="scientific">Hermanssonia centrifuga</name>
    <dbReference type="NCBI Taxonomy" id="98765"/>
    <lineage>
        <taxon>Eukaryota</taxon>
        <taxon>Fungi</taxon>
        <taxon>Dikarya</taxon>
        <taxon>Basidiomycota</taxon>
        <taxon>Agaricomycotina</taxon>
        <taxon>Agaricomycetes</taxon>
        <taxon>Polyporales</taxon>
        <taxon>Meruliaceae</taxon>
        <taxon>Hermanssonia</taxon>
    </lineage>
</organism>
<dbReference type="GO" id="GO:0042273">
    <property type="term" value="P:ribosomal large subunit biogenesis"/>
    <property type="evidence" value="ECO:0007669"/>
    <property type="project" value="TreeGrafter"/>
</dbReference>
<feature type="compositionally biased region" description="Basic and acidic residues" evidence="6">
    <location>
        <begin position="404"/>
        <end position="416"/>
    </location>
</feature>